<evidence type="ECO:0000256" key="1">
    <source>
        <dbReference type="RuleBase" id="RU003690"/>
    </source>
</evidence>
<dbReference type="Gene3D" id="3.20.20.80">
    <property type="entry name" value="Glycosidases"/>
    <property type="match status" value="1"/>
</dbReference>
<proteinExistence type="inferred from homology"/>
<dbReference type="PRINTS" id="PR00131">
    <property type="entry name" value="GLHYDRLASE1"/>
</dbReference>
<dbReference type="InterPro" id="IPR001360">
    <property type="entry name" value="Glyco_hydro_1"/>
</dbReference>
<keyword evidence="2" id="KW-0326">Glycosidase</keyword>
<dbReference type="InterPro" id="IPR017853">
    <property type="entry name" value="GH"/>
</dbReference>
<evidence type="ECO:0000313" key="3">
    <source>
        <dbReference type="Proteomes" id="UP001595807"/>
    </source>
</evidence>
<name>A0ABV8CXJ1_9STRE</name>
<dbReference type="Proteomes" id="UP001595807">
    <property type="component" value="Unassembled WGS sequence"/>
</dbReference>
<organism evidence="2 3">
    <name type="scientific">Streptococcus caprae</name>
    <dbReference type="NCBI Taxonomy" id="1640501"/>
    <lineage>
        <taxon>Bacteria</taxon>
        <taxon>Bacillati</taxon>
        <taxon>Bacillota</taxon>
        <taxon>Bacilli</taxon>
        <taxon>Lactobacillales</taxon>
        <taxon>Streptococcaceae</taxon>
        <taxon>Streptococcus</taxon>
    </lineage>
</organism>
<gene>
    <name evidence="2" type="ORF">ACFORF_10045</name>
</gene>
<dbReference type="PANTHER" id="PTHR10353">
    <property type="entry name" value="GLYCOSYL HYDROLASE"/>
    <property type="match status" value="1"/>
</dbReference>
<evidence type="ECO:0000313" key="2">
    <source>
        <dbReference type="EMBL" id="MFC3928891.1"/>
    </source>
</evidence>
<dbReference type="PROSITE" id="PS00653">
    <property type="entry name" value="GLYCOSYL_HYDROL_F1_2"/>
    <property type="match status" value="1"/>
</dbReference>
<dbReference type="RefSeq" id="WP_380427834.1">
    <property type="nucleotide sequence ID" value="NZ_JBHRZV010000052.1"/>
</dbReference>
<protein>
    <submittedName>
        <fullName evidence="2">Glycoside hydrolase family 1 protein</fullName>
        <ecNumber evidence="2">3.2.1.-</ecNumber>
    </submittedName>
</protein>
<keyword evidence="3" id="KW-1185">Reference proteome</keyword>
<dbReference type="EMBL" id="JBHRZV010000052">
    <property type="protein sequence ID" value="MFC3928891.1"/>
    <property type="molecule type" value="Genomic_DNA"/>
</dbReference>
<sequence>MTRTTFPKGFLWGGAIAANQAEGAYNVDGRGLVQTDVTTGGSVDTPRYTTFIDKDGKPGKVASMGHMGHIPEGAKFAVLEDYYYPNHDGVDFYHRYKEDIKLFAEMGYSVFRLSISWARIFPNGDDAEPNQAGLDFYRSVFEECRKYGIEPLVSIWHFDTPLSLEERYGGWTNRKLIDFYVRYAETIFKEYKGLVKYWLTFNEINGTIMFMEFGGDNVPDKAYQDAYQHLHYQFVASARAVKLAHEIDPDYKVGNMICGITYYPATCDPADILLNEHKWQQNIYYCGDVQAKGKYPTFAKRLWKERNVELDITEQDLIDLREGKVDMYTFSYYMTNNVTTHTGEDLVGGNFSHGTKNPYLTYSDWGWAHDPSGLQYYLEKMYDRYEIPMMVVENGLGAFDTVEEDGSIHDDYRIDYHRAHIKAMGAAIENGVDLIAYTTWGCIDLVSAGTGEMRKRYGFIYVDKDDAGNGTFDRTPKDSFYWYKDVIASNGQKALEE</sequence>
<accession>A0ABV8CXJ1</accession>
<comment type="caution">
    <text evidence="2">The sequence shown here is derived from an EMBL/GenBank/DDBJ whole genome shotgun (WGS) entry which is preliminary data.</text>
</comment>
<comment type="similarity">
    <text evidence="1">Belongs to the glycosyl hydrolase 1 family.</text>
</comment>
<dbReference type="EC" id="3.2.1.-" evidence="2"/>
<reference evidence="3" key="1">
    <citation type="journal article" date="2019" name="Int. J. Syst. Evol. Microbiol.">
        <title>The Global Catalogue of Microorganisms (GCM) 10K type strain sequencing project: providing services to taxonomists for standard genome sequencing and annotation.</title>
        <authorList>
            <consortium name="The Broad Institute Genomics Platform"/>
            <consortium name="The Broad Institute Genome Sequencing Center for Infectious Disease"/>
            <person name="Wu L."/>
            <person name="Ma J."/>
        </authorList>
    </citation>
    <scope>NUCLEOTIDE SEQUENCE [LARGE SCALE GENOMIC DNA]</scope>
    <source>
        <strain evidence="3">CCUG 67170</strain>
    </source>
</reference>
<keyword evidence="2" id="KW-0378">Hydrolase</keyword>
<dbReference type="GO" id="GO:0016798">
    <property type="term" value="F:hydrolase activity, acting on glycosyl bonds"/>
    <property type="evidence" value="ECO:0007669"/>
    <property type="project" value="UniProtKB-KW"/>
</dbReference>
<dbReference type="InterPro" id="IPR033132">
    <property type="entry name" value="GH_1_N_CS"/>
</dbReference>
<dbReference type="Pfam" id="PF00232">
    <property type="entry name" value="Glyco_hydro_1"/>
    <property type="match status" value="2"/>
</dbReference>
<dbReference type="SUPFAM" id="SSF51445">
    <property type="entry name" value="(Trans)glycosidases"/>
    <property type="match status" value="1"/>
</dbReference>
<dbReference type="PANTHER" id="PTHR10353:SF296">
    <property type="entry name" value="6-PHOSPHO-BETA-GLUCOSIDASE"/>
    <property type="match status" value="1"/>
</dbReference>